<dbReference type="GO" id="GO:0008360">
    <property type="term" value="P:regulation of cell shape"/>
    <property type="evidence" value="ECO:0007669"/>
    <property type="project" value="InterPro"/>
</dbReference>
<evidence type="ECO:0000259" key="7">
    <source>
        <dbReference type="Pfam" id="PF02875"/>
    </source>
</evidence>
<accession>A0A644VF92</accession>
<evidence type="ECO:0000256" key="2">
    <source>
        <dbReference type="ARBA" id="ARBA00004752"/>
    </source>
</evidence>
<name>A0A644VF92_9ZZZZ</name>
<dbReference type="HAMAP" id="MF_00639">
    <property type="entry name" value="MurD"/>
    <property type="match status" value="1"/>
</dbReference>
<organism evidence="9">
    <name type="scientific">bioreactor metagenome</name>
    <dbReference type="NCBI Taxonomy" id="1076179"/>
    <lineage>
        <taxon>unclassified sequences</taxon>
        <taxon>metagenomes</taxon>
        <taxon>ecological metagenomes</taxon>
    </lineage>
</organism>
<sequence length="451" mass="49529">MIENKYIFVYGAGISGCGVAEVLAKNEKQVILFDDEHKQIDAALVFMLLQSGGKFVCQQDPDEYLQACSLVIISPGISINCPLAVRARNMGIEVIGEVEEAYRLYKGKWIGITGTNGKTTTTTLVGEMMQSLPVKTKVGGNIGLAISKEAEGLGADDWLIAELSSFQLEGVTTLKPNIALILNVTPDHIERHGNMENYIAAKANIFAQQTREDILILNHDDKTVMQFAEKTKSTVCYISRKRILGRGIFLEDGKFIIAWGGKRIVVCAVSDMKIFGSHNEENALGAIACAYFAGVAIDEIRNVLKTFQGVEHRLEYVMDIGGVPYYNDSKATNPDSTIKALESFPGHVILLAGGHDKMTDLAPMMKLVKEKTDALILLGEAKQRFYEAALAANVKNIYLVDSFADAVNKAHELAEKPQVVVLSPACSSYDMFENFPQRGRVFKDLVHQLAK</sequence>
<dbReference type="NCBIfam" id="TIGR01087">
    <property type="entry name" value="murD"/>
    <property type="match status" value="1"/>
</dbReference>
<dbReference type="GO" id="GO:0008764">
    <property type="term" value="F:UDP-N-acetylmuramoylalanine-D-glutamate ligase activity"/>
    <property type="evidence" value="ECO:0007669"/>
    <property type="project" value="UniProtKB-EC"/>
</dbReference>
<gene>
    <name evidence="9" type="primary">murD_13</name>
    <name evidence="9" type="ORF">SDC9_35939</name>
</gene>
<dbReference type="InterPro" id="IPR004101">
    <property type="entry name" value="Mur_ligase_C"/>
</dbReference>
<dbReference type="SUPFAM" id="SSF53623">
    <property type="entry name" value="MurD-like peptide ligases, catalytic domain"/>
    <property type="match status" value="1"/>
</dbReference>
<dbReference type="Gene3D" id="3.40.50.720">
    <property type="entry name" value="NAD(P)-binding Rossmann-like Domain"/>
    <property type="match status" value="1"/>
</dbReference>
<evidence type="ECO:0000256" key="1">
    <source>
        <dbReference type="ARBA" id="ARBA00004496"/>
    </source>
</evidence>
<dbReference type="InterPro" id="IPR013221">
    <property type="entry name" value="Mur_ligase_cen"/>
</dbReference>
<evidence type="ECO:0000313" key="9">
    <source>
        <dbReference type="EMBL" id="MPL89897.1"/>
    </source>
</evidence>
<dbReference type="GO" id="GO:0005524">
    <property type="term" value="F:ATP binding"/>
    <property type="evidence" value="ECO:0007669"/>
    <property type="project" value="UniProtKB-KW"/>
</dbReference>
<dbReference type="UniPathway" id="UPA00219"/>
<evidence type="ECO:0000256" key="4">
    <source>
        <dbReference type="ARBA" id="ARBA00022598"/>
    </source>
</evidence>
<dbReference type="PANTHER" id="PTHR43692">
    <property type="entry name" value="UDP-N-ACETYLMURAMOYLALANINE--D-GLUTAMATE LIGASE"/>
    <property type="match status" value="1"/>
</dbReference>
<dbReference type="Pfam" id="PF02875">
    <property type="entry name" value="Mur_ligase_C"/>
    <property type="match status" value="1"/>
</dbReference>
<dbReference type="InterPro" id="IPR036565">
    <property type="entry name" value="Mur-like_cat_sf"/>
</dbReference>
<keyword evidence="5" id="KW-0547">Nucleotide-binding</keyword>
<keyword evidence="4 9" id="KW-0436">Ligase</keyword>
<comment type="subcellular location">
    <subcellularLocation>
        <location evidence="1">Cytoplasm</location>
    </subcellularLocation>
</comment>
<dbReference type="AlphaFoldDB" id="A0A644VF92"/>
<dbReference type="GO" id="GO:0009252">
    <property type="term" value="P:peptidoglycan biosynthetic process"/>
    <property type="evidence" value="ECO:0007669"/>
    <property type="project" value="UniProtKB-UniPathway"/>
</dbReference>
<dbReference type="Pfam" id="PF08245">
    <property type="entry name" value="Mur_ligase_M"/>
    <property type="match status" value="1"/>
</dbReference>
<dbReference type="InterPro" id="IPR005762">
    <property type="entry name" value="MurD"/>
</dbReference>
<dbReference type="GO" id="GO:0051301">
    <property type="term" value="P:cell division"/>
    <property type="evidence" value="ECO:0007669"/>
    <property type="project" value="InterPro"/>
</dbReference>
<evidence type="ECO:0000256" key="3">
    <source>
        <dbReference type="ARBA" id="ARBA00022490"/>
    </source>
</evidence>
<evidence type="ECO:0000256" key="6">
    <source>
        <dbReference type="ARBA" id="ARBA00022840"/>
    </source>
</evidence>
<keyword evidence="3" id="KW-0963">Cytoplasm</keyword>
<dbReference type="SUPFAM" id="SSF53244">
    <property type="entry name" value="MurD-like peptide ligases, peptide-binding domain"/>
    <property type="match status" value="1"/>
</dbReference>
<dbReference type="GO" id="GO:0005737">
    <property type="term" value="C:cytoplasm"/>
    <property type="evidence" value="ECO:0007669"/>
    <property type="project" value="UniProtKB-SubCell"/>
</dbReference>
<reference evidence="9" key="1">
    <citation type="submission" date="2019-08" db="EMBL/GenBank/DDBJ databases">
        <authorList>
            <person name="Kucharzyk K."/>
            <person name="Murdoch R.W."/>
            <person name="Higgins S."/>
            <person name="Loffler F."/>
        </authorList>
    </citation>
    <scope>NUCLEOTIDE SEQUENCE</scope>
</reference>
<keyword evidence="6" id="KW-0067">ATP-binding</keyword>
<protein>
    <submittedName>
        <fullName evidence="9">UDP-N-acetylmuramoylalanine--D-glutamate ligase</fullName>
        <ecNumber evidence="9">6.3.2.9</ecNumber>
    </submittedName>
</protein>
<dbReference type="EC" id="6.3.2.9" evidence="9"/>
<dbReference type="PROSITE" id="PS51257">
    <property type="entry name" value="PROKAR_LIPOPROTEIN"/>
    <property type="match status" value="1"/>
</dbReference>
<dbReference type="Pfam" id="PF21799">
    <property type="entry name" value="MurD-like_N"/>
    <property type="match status" value="1"/>
</dbReference>
<feature type="domain" description="Mur ligase central" evidence="8">
    <location>
        <begin position="112"/>
        <end position="290"/>
    </location>
</feature>
<dbReference type="Gene3D" id="3.90.190.20">
    <property type="entry name" value="Mur ligase, C-terminal domain"/>
    <property type="match status" value="1"/>
</dbReference>
<evidence type="ECO:0000256" key="5">
    <source>
        <dbReference type="ARBA" id="ARBA00022741"/>
    </source>
</evidence>
<dbReference type="EMBL" id="VSSQ01000290">
    <property type="protein sequence ID" value="MPL89897.1"/>
    <property type="molecule type" value="Genomic_DNA"/>
</dbReference>
<proteinExistence type="inferred from homology"/>
<dbReference type="InterPro" id="IPR036615">
    <property type="entry name" value="Mur_ligase_C_dom_sf"/>
</dbReference>
<comment type="caution">
    <text evidence="9">The sequence shown here is derived from an EMBL/GenBank/DDBJ whole genome shotgun (WGS) entry which is preliminary data.</text>
</comment>
<dbReference type="Gene3D" id="3.40.1190.10">
    <property type="entry name" value="Mur-like, catalytic domain"/>
    <property type="match status" value="1"/>
</dbReference>
<feature type="domain" description="Mur ligase C-terminal" evidence="7">
    <location>
        <begin position="312"/>
        <end position="426"/>
    </location>
</feature>
<dbReference type="SUPFAM" id="SSF51984">
    <property type="entry name" value="MurCD N-terminal domain"/>
    <property type="match status" value="1"/>
</dbReference>
<dbReference type="PANTHER" id="PTHR43692:SF1">
    <property type="entry name" value="UDP-N-ACETYLMURAMOYLALANINE--D-GLUTAMATE LIGASE"/>
    <property type="match status" value="1"/>
</dbReference>
<evidence type="ECO:0000259" key="8">
    <source>
        <dbReference type="Pfam" id="PF08245"/>
    </source>
</evidence>
<comment type="pathway">
    <text evidence="2">Cell wall biogenesis; peptidoglycan biosynthesis.</text>
</comment>